<keyword evidence="2" id="KW-0614">Plasmid</keyword>
<dbReference type="PROSITE" id="PS50943">
    <property type="entry name" value="HTH_CROC1"/>
    <property type="match status" value="1"/>
</dbReference>
<dbReference type="KEGG" id="sku:Sulku_2552"/>
<evidence type="ECO:0000313" key="2">
    <source>
        <dbReference type="EMBL" id="ADR35211.1"/>
    </source>
</evidence>
<dbReference type="Proteomes" id="UP000008721">
    <property type="component" value="Plasmid pSULKU01"/>
</dbReference>
<proteinExistence type="predicted"/>
<evidence type="ECO:0000259" key="1">
    <source>
        <dbReference type="PROSITE" id="PS50943"/>
    </source>
</evidence>
<dbReference type="InterPro" id="IPR010982">
    <property type="entry name" value="Lambda_DNA-bd_dom_sf"/>
</dbReference>
<evidence type="ECO:0000313" key="3">
    <source>
        <dbReference type="Proteomes" id="UP000008721"/>
    </source>
</evidence>
<dbReference type="HOGENOM" id="CLU_066192_34_0_7"/>
<dbReference type="Gene3D" id="1.10.260.40">
    <property type="entry name" value="lambda repressor-like DNA-binding domains"/>
    <property type="match status" value="1"/>
</dbReference>
<dbReference type="InterPro" id="IPR001387">
    <property type="entry name" value="Cro/C1-type_HTH"/>
</dbReference>
<keyword evidence="3" id="KW-1185">Reference proteome</keyword>
<dbReference type="AlphaFoldDB" id="E4U3E5"/>
<dbReference type="GO" id="GO:0003677">
    <property type="term" value="F:DNA binding"/>
    <property type="evidence" value="ECO:0007669"/>
    <property type="project" value="InterPro"/>
</dbReference>
<dbReference type="CDD" id="cd00093">
    <property type="entry name" value="HTH_XRE"/>
    <property type="match status" value="1"/>
</dbReference>
<protein>
    <submittedName>
        <fullName evidence="2">XRE family transcriptional regulator</fullName>
    </submittedName>
</protein>
<geneLocation type="plasmid" evidence="2 3">
    <name>pSULKU01</name>
</geneLocation>
<sequence>MSKEEHPDVKAYYDALTEHIKQLRKDRGISQLKLANILGHNSTSFIARIELRQNKANYNLAHLVVLAKEWGIDVKELLPSS</sequence>
<dbReference type="SUPFAM" id="SSF47413">
    <property type="entry name" value="lambda repressor-like DNA-binding domains"/>
    <property type="match status" value="1"/>
</dbReference>
<feature type="domain" description="HTH cro/C1-type" evidence="1">
    <location>
        <begin position="20"/>
        <end position="77"/>
    </location>
</feature>
<name>E4U3E5_SULKY</name>
<dbReference type="EMBL" id="CP002356">
    <property type="protein sequence ID" value="ADR35211.1"/>
    <property type="molecule type" value="Genomic_DNA"/>
</dbReference>
<gene>
    <name evidence="2" type="ordered locus">Sulku_2552</name>
</gene>
<accession>E4U3E5</accession>
<dbReference type="eggNOG" id="COG1396">
    <property type="taxonomic scope" value="Bacteria"/>
</dbReference>
<organism evidence="2 3">
    <name type="scientific">Sulfuricurvum kujiense (strain ATCC BAA-921 / DSM 16994 / JCM 11577 / YK-1)</name>
    <dbReference type="NCBI Taxonomy" id="709032"/>
    <lineage>
        <taxon>Bacteria</taxon>
        <taxon>Pseudomonadati</taxon>
        <taxon>Campylobacterota</taxon>
        <taxon>Epsilonproteobacteria</taxon>
        <taxon>Campylobacterales</taxon>
        <taxon>Sulfurimonadaceae</taxon>
        <taxon>Sulfuricurvum</taxon>
    </lineage>
</organism>
<reference evidence="2 3" key="1">
    <citation type="journal article" date="2012" name="Stand. Genomic Sci.">
        <title>Complete genome sequence of the sulfur compounds oxidizing chemolithoautotroph Sulfuricurvum kujiense type strain (YK-1(T)).</title>
        <authorList>
            <person name="Han C."/>
            <person name="Kotsyurbenko O."/>
            <person name="Chertkov O."/>
            <person name="Held B."/>
            <person name="Lapidus A."/>
            <person name="Nolan M."/>
            <person name="Lucas S."/>
            <person name="Hammon N."/>
            <person name="Deshpande S."/>
            <person name="Cheng J.F."/>
            <person name="Tapia R."/>
            <person name="Goodwin L.A."/>
            <person name="Pitluck S."/>
            <person name="Liolios K."/>
            <person name="Pagani I."/>
            <person name="Ivanova N."/>
            <person name="Mavromatis K."/>
            <person name="Mikhailova N."/>
            <person name="Pati A."/>
            <person name="Chen A."/>
            <person name="Palaniappan K."/>
            <person name="Land M."/>
            <person name="Hauser L."/>
            <person name="Chang Y.J."/>
            <person name="Jeffries C.D."/>
            <person name="Brambilla E.M."/>
            <person name="Rohde M."/>
            <person name="Spring S."/>
            <person name="Sikorski J."/>
            <person name="Goker M."/>
            <person name="Woyke T."/>
            <person name="Bristow J."/>
            <person name="Eisen J.A."/>
            <person name="Markowitz V."/>
            <person name="Hugenholtz P."/>
            <person name="Kyrpides N.C."/>
            <person name="Klenk H.P."/>
            <person name="Detter J.C."/>
        </authorList>
    </citation>
    <scope>NUCLEOTIDE SEQUENCE [LARGE SCALE GENOMIC DNA]</scope>
    <source>
        <strain evidence="3">ATCC BAA-921 / DSM 16994 / JCM 11577 / YK-1</strain>
    </source>
</reference>
<dbReference type="OrthoDB" id="5360811at2"/>
<dbReference type="RefSeq" id="WP_013449823.1">
    <property type="nucleotide sequence ID" value="NC_014754.1"/>
</dbReference>